<evidence type="ECO:0000256" key="9">
    <source>
        <dbReference type="ARBA" id="ARBA00023136"/>
    </source>
</evidence>
<dbReference type="Pfam" id="PF00005">
    <property type="entry name" value="ABC_tran"/>
    <property type="match status" value="1"/>
</dbReference>
<accession>G9YJR2</accession>
<dbReference type="EMBL" id="AGCJ01000083">
    <property type="protein sequence ID" value="EHM38246.1"/>
    <property type="molecule type" value="Genomic_DNA"/>
</dbReference>
<dbReference type="OrthoDB" id="9799337at2"/>
<evidence type="ECO:0000313" key="11">
    <source>
        <dbReference type="EMBL" id="EHM38246.1"/>
    </source>
</evidence>
<evidence type="ECO:0000259" key="10">
    <source>
        <dbReference type="PROSITE" id="PS50893"/>
    </source>
</evidence>
<dbReference type="CDD" id="cd03214">
    <property type="entry name" value="ABC_Iron-Siderophores_B12_Hemin"/>
    <property type="match status" value="1"/>
</dbReference>
<organism evidence="11 12">
    <name type="scientific">Anaeroglobus geminatus F0357</name>
    <dbReference type="NCBI Taxonomy" id="861450"/>
    <lineage>
        <taxon>Bacteria</taxon>
        <taxon>Bacillati</taxon>
        <taxon>Bacillota</taxon>
        <taxon>Negativicutes</taxon>
        <taxon>Veillonellales</taxon>
        <taxon>Veillonellaceae</taxon>
        <taxon>Anaeroglobus</taxon>
    </lineage>
</organism>
<evidence type="ECO:0000256" key="5">
    <source>
        <dbReference type="ARBA" id="ARBA00022741"/>
    </source>
</evidence>
<dbReference type="PANTHER" id="PTHR42771:SF4">
    <property type="entry name" value="IRON(3+)-HYDROXAMATE IMPORT ATP-BINDING PROTEIN FHUC"/>
    <property type="match status" value="1"/>
</dbReference>
<evidence type="ECO:0000256" key="3">
    <source>
        <dbReference type="ARBA" id="ARBA00022475"/>
    </source>
</evidence>
<dbReference type="HOGENOM" id="CLU_000604_1_11_9"/>
<evidence type="ECO:0000256" key="8">
    <source>
        <dbReference type="ARBA" id="ARBA00023065"/>
    </source>
</evidence>
<proteinExistence type="predicted"/>
<evidence type="ECO:0000256" key="7">
    <source>
        <dbReference type="ARBA" id="ARBA00023004"/>
    </source>
</evidence>
<sequence>MSETLEIKHARLQYGKTVITKDISASFMKPEIVSIIGPNGSGKSTLLKALGRLLAPGKGVVYLSGKDMRSLPSEAVAKRVSVLPQSAQAPGDMTVRDLASCGRIPYQSAFSQLSEEDGRVIDKALAATGMAEMRHKRIGALSGGERQRAWLAMALAQEPKILLLDEPTTFLDIHYQLELMELITRLYEKTGITIIMVMHDLNYAARFSHRLIAVKKGRIVADGPVEEVFCQPVLENLYDVNVSFTQITEEGRTYPVCFPYLHKNIIKEGEK</sequence>
<dbReference type="STRING" id="861450.HMPREF0080_01916"/>
<dbReference type="Gene3D" id="3.40.50.300">
    <property type="entry name" value="P-loop containing nucleotide triphosphate hydrolases"/>
    <property type="match status" value="1"/>
</dbReference>
<evidence type="ECO:0000313" key="12">
    <source>
        <dbReference type="Proteomes" id="UP000005481"/>
    </source>
</evidence>
<dbReference type="SUPFAM" id="SSF52540">
    <property type="entry name" value="P-loop containing nucleoside triphosphate hydrolases"/>
    <property type="match status" value="1"/>
</dbReference>
<name>G9YJR2_9FIRM</name>
<reference evidence="11 12" key="1">
    <citation type="submission" date="2011-08" db="EMBL/GenBank/DDBJ databases">
        <authorList>
            <person name="Weinstock G."/>
            <person name="Sodergren E."/>
            <person name="Clifton S."/>
            <person name="Fulton L."/>
            <person name="Fulton B."/>
            <person name="Courtney L."/>
            <person name="Fronick C."/>
            <person name="Harrison M."/>
            <person name="Strong C."/>
            <person name="Farmer C."/>
            <person name="Delahaunty K."/>
            <person name="Markovic C."/>
            <person name="Hall O."/>
            <person name="Minx P."/>
            <person name="Tomlinson C."/>
            <person name="Mitreva M."/>
            <person name="Hou S."/>
            <person name="Chen J."/>
            <person name="Wollam A."/>
            <person name="Pepin K.H."/>
            <person name="Johnson M."/>
            <person name="Bhonagiri V."/>
            <person name="Zhang X."/>
            <person name="Suruliraj S."/>
            <person name="Warren W."/>
            <person name="Chinwalla A."/>
            <person name="Mardis E.R."/>
            <person name="Wilson R.K."/>
        </authorList>
    </citation>
    <scope>NUCLEOTIDE SEQUENCE [LARGE SCALE GENOMIC DNA]</scope>
    <source>
        <strain evidence="11 12">F0357</strain>
    </source>
</reference>
<protein>
    <submittedName>
        <fullName evidence="11">Putative ferrichrome ABC transporter, ATP-binding protein FhuC</fullName>
    </submittedName>
</protein>
<dbReference type="GO" id="GO:0016887">
    <property type="term" value="F:ATP hydrolysis activity"/>
    <property type="evidence" value="ECO:0007669"/>
    <property type="project" value="InterPro"/>
</dbReference>
<evidence type="ECO:0000256" key="6">
    <source>
        <dbReference type="ARBA" id="ARBA00022840"/>
    </source>
</evidence>
<dbReference type="InterPro" id="IPR051535">
    <property type="entry name" value="Siderophore_ABC-ATPase"/>
</dbReference>
<dbReference type="PATRIC" id="fig|861450.3.peg.1770"/>
<comment type="caution">
    <text evidence="11">The sequence shown here is derived from an EMBL/GenBank/DDBJ whole genome shotgun (WGS) entry which is preliminary data.</text>
</comment>
<keyword evidence="7" id="KW-0408">Iron</keyword>
<keyword evidence="12" id="KW-1185">Reference proteome</keyword>
<comment type="subcellular location">
    <subcellularLocation>
        <location evidence="1">Cell membrane</location>
        <topology evidence="1">Peripheral membrane protein</topology>
    </subcellularLocation>
</comment>
<keyword evidence="5" id="KW-0547">Nucleotide-binding</keyword>
<evidence type="ECO:0000256" key="1">
    <source>
        <dbReference type="ARBA" id="ARBA00004202"/>
    </source>
</evidence>
<keyword evidence="9" id="KW-0472">Membrane</keyword>
<dbReference type="InterPro" id="IPR027417">
    <property type="entry name" value="P-loop_NTPase"/>
</dbReference>
<keyword evidence="3" id="KW-1003">Cell membrane</keyword>
<dbReference type="InterPro" id="IPR017871">
    <property type="entry name" value="ABC_transporter-like_CS"/>
</dbReference>
<dbReference type="GO" id="GO:0005886">
    <property type="term" value="C:plasma membrane"/>
    <property type="evidence" value="ECO:0007669"/>
    <property type="project" value="UniProtKB-SubCell"/>
</dbReference>
<dbReference type="InterPro" id="IPR003593">
    <property type="entry name" value="AAA+_ATPase"/>
</dbReference>
<keyword evidence="6 11" id="KW-0067">ATP-binding</keyword>
<dbReference type="GO" id="GO:0005524">
    <property type="term" value="F:ATP binding"/>
    <property type="evidence" value="ECO:0007669"/>
    <property type="project" value="UniProtKB-KW"/>
</dbReference>
<dbReference type="FunFam" id="3.40.50.300:FF:000134">
    <property type="entry name" value="Iron-enterobactin ABC transporter ATP-binding protein"/>
    <property type="match status" value="1"/>
</dbReference>
<dbReference type="PANTHER" id="PTHR42771">
    <property type="entry name" value="IRON(3+)-HYDROXAMATE IMPORT ATP-BINDING PROTEIN FHUC"/>
    <property type="match status" value="1"/>
</dbReference>
<dbReference type="AlphaFoldDB" id="G9YJR2"/>
<dbReference type="SMART" id="SM00382">
    <property type="entry name" value="AAA"/>
    <property type="match status" value="1"/>
</dbReference>
<gene>
    <name evidence="11" type="ORF">HMPREF0080_01916</name>
</gene>
<dbReference type="RefSeq" id="WP_006790882.1">
    <property type="nucleotide sequence ID" value="NZ_JH417612.1"/>
</dbReference>
<keyword evidence="4" id="KW-0410">Iron transport</keyword>
<dbReference type="PROSITE" id="PS50893">
    <property type="entry name" value="ABC_TRANSPORTER_2"/>
    <property type="match status" value="1"/>
</dbReference>
<dbReference type="PROSITE" id="PS00211">
    <property type="entry name" value="ABC_TRANSPORTER_1"/>
    <property type="match status" value="1"/>
</dbReference>
<evidence type="ECO:0000256" key="2">
    <source>
        <dbReference type="ARBA" id="ARBA00022448"/>
    </source>
</evidence>
<dbReference type="InterPro" id="IPR003439">
    <property type="entry name" value="ABC_transporter-like_ATP-bd"/>
</dbReference>
<dbReference type="GO" id="GO:0006826">
    <property type="term" value="P:iron ion transport"/>
    <property type="evidence" value="ECO:0007669"/>
    <property type="project" value="UniProtKB-KW"/>
</dbReference>
<feature type="domain" description="ABC transporter" evidence="10">
    <location>
        <begin position="5"/>
        <end position="241"/>
    </location>
</feature>
<keyword evidence="2" id="KW-0813">Transport</keyword>
<keyword evidence="8" id="KW-0406">Ion transport</keyword>
<dbReference type="eggNOG" id="COG1120">
    <property type="taxonomic scope" value="Bacteria"/>
</dbReference>
<dbReference type="Proteomes" id="UP000005481">
    <property type="component" value="Unassembled WGS sequence"/>
</dbReference>
<evidence type="ECO:0000256" key="4">
    <source>
        <dbReference type="ARBA" id="ARBA00022496"/>
    </source>
</evidence>